<evidence type="ECO:0000313" key="1">
    <source>
        <dbReference type="EMBL" id="JAH38385.1"/>
    </source>
</evidence>
<name>A0A0E9SCH7_ANGAN</name>
<organism evidence="1">
    <name type="scientific">Anguilla anguilla</name>
    <name type="common">European freshwater eel</name>
    <name type="synonym">Muraena anguilla</name>
    <dbReference type="NCBI Taxonomy" id="7936"/>
    <lineage>
        <taxon>Eukaryota</taxon>
        <taxon>Metazoa</taxon>
        <taxon>Chordata</taxon>
        <taxon>Craniata</taxon>
        <taxon>Vertebrata</taxon>
        <taxon>Euteleostomi</taxon>
        <taxon>Actinopterygii</taxon>
        <taxon>Neopterygii</taxon>
        <taxon>Teleostei</taxon>
        <taxon>Anguilliformes</taxon>
        <taxon>Anguillidae</taxon>
        <taxon>Anguilla</taxon>
    </lineage>
</organism>
<accession>A0A0E9SCH7</accession>
<dbReference type="EMBL" id="GBXM01070192">
    <property type="protein sequence ID" value="JAH38385.1"/>
    <property type="molecule type" value="Transcribed_RNA"/>
</dbReference>
<dbReference type="AlphaFoldDB" id="A0A0E9SCH7"/>
<protein>
    <submittedName>
        <fullName evidence="1">Uncharacterized protein</fullName>
    </submittedName>
</protein>
<sequence length="65" mass="7799">MCLLYYSESPCPVSNFSLFMKVQPQKTLNKHYKHKILKIFNVNKMGNRFQYWGHISVITFLMHAF</sequence>
<proteinExistence type="predicted"/>
<reference evidence="1" key="1">
    <citation type="submission" date="2014-11" db="EMBL/GenBank/DDBJ databases">
        <authorList>
            <person name="Amaro Gonzalez C."/>
        </authorList>
    </citation>
    <scope>NUCLEOTIDE SEQUENCE</scope>
</reference>
<reference evidence="1" key="2">
    <citation type="journal article" date="2015" name="Fish Shellfish Immunol.">
        <title>Early steps in the European eel (Anguilla anguilla)-Vibrio vulnificus interaction in the gills: Role of the RtxA13 toxin.</title>
        <authorList>
            <person name="Callol A."/>
            <person name="Pajuelo D."/>
            <person name="Ebbesson L."/>
            <person name="Teles M."/>
            <person name="MacKenzie S."/>
            <person name="Amaro C."/>
        </authorList>
    </citation>
    <scope>NUCLEOTIDE SEQUENCE</scope>
</reference>